<name>A0AAD5DDQ0_AMBAR</name>
<dbReference type="AlphaFoldDB" id="A0AAD5DDQ0"/>
<dbReference type="EMBL" id="JAMZMK010000112">
    <property type="protein sequence ID" value="KAI7757485.1"/>
    <property type="molecule type" value="Genomic_DNA"/>
</dbReference>
<reference evidence="1" key="1">
    <citation type="submission" date="2022-06" db="EMBL/GenBank/DDBJ databases">
        <title>Uncovering the hologenomic basis of an extraordinary plant invasion.</title>
        <authorList>
            <person name="Bieker V.C."/>
            <person name="Martin M.D."/>
            <person name="Gilbert T."/>
            <person name="Hodgins K."/>
            <person name="Battlay P."/>
            <person name="Petersen B."/>
            <person name="Wilson J."/>
        </authorList>
    </citation>
    <scope>NUCLEOTIDE SEQUENCE</scope>
    <source>
        <strain evidence="1">AA19_3_7</strain>
        <tissue evidence="1">Leaf</tissue>
    </source>
</reference>
<evidence type="ECO:0000313" key="1">
    <source>
        <dbReference type="EMBL" id="KAI7757485.1"/>
    </source>
</evidence>
<comment type="caution">
    <text evidence="1">The sequence shown here is derived from an EMBL/GenBank/DDBJ whole genome shotgun (WGS) entry which is preliminary data.</text>
</comment>
<keyword evidence="2" id="KW-1185">Reference proteome</keyword>
<evidence type="ECO:0000313" key="2">
    <source>
        <dbReference type="Proteomes" id="UP001206925"/>
    </source>
</evidence>
<organism evidence="1 2">
    <name type="scientific">Ambrosia artemisiifolia</name>
    <name type="common">Common ragweed</name>
    <dbReference type="NCBI Taxonomy" id="4212"/>
    <lineage>
        <taxon>Eukaryota</taxon>
        <taxon>Viridiplantae</taxon>
        <taxon>Streptophyta</taxon>
        <taxon>Embryophyta</taxon>
        <taxon>Tracheophyta</taxon>
        <taxon>Spermatophyta</taxon>
        <taxon>Magnoliopsida</taxon>
        <taxon>eudicotyledons</taxon>
        <taxon>Gunneridae</taxon>
        <taxon>Pentapetalae</taxon>
        <taxon>asterids</taxon>
        <taxon>campanulids</taxon>
        <taxon>Asterales</taxon>
        <taxon>Asteraceae</taxon>
        <taxon>Asteroideae</taxon>
        <taxon>Heliantheae alliance</taxon>
        <taxon>Heliantheae</taxon>
        <taxon>Ambrosia</taxon>
    </lineage>
</organism>
<proteinExistence type="predicted"/>
<gene>
    <name evidence="1" type="ORF">M8C21_001470</name>
</gene>
<accession>A0AAD5DDQ0</accession>
<dbReference type="Proteomes" id="UP001206925">
    <property type="component" value="Unassembled WGS sequence"/>
</dbReference>
<protein>
    <submittedName>
        <fullName evidence="1">Uncharacterized protein</fullName>
    </submittedName>
</protein>
<sequence>MVQTQSKAIHISLSEFSISHTCTHTHTVTGQQTDILWSLGRELPRGGVASGCYGYRHVTVSCRLFMPVHMLSPSTILRLWHLAEAASVVAEATATVSVTQPTTKLTNNSAARSVVFVQERKWTRTRDQDQIEYRKSPLYN</sequence>